<feature type="signal peptide" evidence="1">
    <location>
        <begin position="1"/>
        <end position="23"/>
    </location>
</feature>
<accession>A0A1M4SU86</accession>
<dbReference type="InterPro" id="IPR052512">
    <property type="entry name" value="4CMD/NDH-1_regulator"/>
</dbReference>
<evidence type="ECO:0000313" key="4">
    <source>
        <dbReference type="Proteomes" id="UP000184368"/>
    </source>
</evidence>
<dbReference type="InterPro" id="IPR029032">
    <property type="entry name" value="AhpD-like"/>
</dbReference>
<dbReference type="GO" id="GO:0051920">
    <property type="term" value="F:peroxiredoxin activity"/>
    <property type="evidence" value="ECO:0007669"/>
    <property type="project" value="InterPro"/>
</dbReference>
<keyword evidence="3" id="KW-0560">Oxidoreductase</keyword>
<keyword evidence="4" id="KW-1185">Reference proteome</keyword>
<dbReference type="Gene3D" id="1.20.1290.10">
    <property type="entry name" value="AhpD-like"/>
    <property type="match status" value="1"/>
</dbReference>
<dbReference type="EMBL" id="FQUO01000001">
    <property type="protein sequence ID" value="SHE35712.1"/>
    <property type="molecule type" value="Genomic_DNA"/>
</dbReference>
<dbReference type="SUPFAM" id="SSF69118">
    <property type="entry name" value="AhpD-like"/>
    <property type="match status" value="1"/>
</dbReference>
<dbReference type="Proteomes" id="UP000184368">
    <property type="component" value="Unassembled WGS sequence"/>
</dbReference>
<feature type="domain" description="Carboxymuconolactone decarboxylase-like" evidence="2">
    <location>
        <begin position="33"/>
        <end position="100"/>
    </location>
</feature>
<gene>
    <name evidence="3" type="ORF">SAMN05444008_101236</name>
</gene>
<evidence type="ECO:0000313" key="3">
    <source>
        <dbReference type="EMBL" id="SHE35712.1"/>
    </source>
</evidence>
<dbReference type="OrthoDB" id="9812754at2"/>
<proteinExistence type="predicted"/>
<dbReference type="AlphaFoldDB" id="A0A1M4SU86"/>
<dbReference type="Pfam" id="PF02627">
    <property type="entry name" value="CMD"/>
    <property type="match status" value="2"/>
</dbReference>
<keyword evidence="3" id="KW-0575">Peroxidase</keyword>
<feature type="domain" description="Carboxymuconolactone decarboxylase-like" evidence="2">
    <location>
        <begin position="156"/>
        <end position="240"/>
    </location>
</feature>
<protein>
    <submittedName>
        <fullName evidence="3">Uncharacterized conserved protein YurZ, alkylhydroperoxidase/carboxymuconolactone decarboxylase family</fullName>
    </submittedName>
</protein>
<feature type="chain" id="PRO_5009907393" evidence="1">
    <location>
        <begin position="24"/>
        <end position="252"/>
    </location>
</feature>
<dbReference type="InterPro" id="IPR003779">
    <property type="entry name" value="CMD-like"/>
</dbReference>
<organism evidence="3 4">
    <name type="scientific">Cnuella takakiae</name>
    <dbReference type="NCBI Taxonomy" id="1302690"/>
    <lineage>
        <taxon>Bacteria</taxon>
        <taxon>Pseudomonadati</taxon>
        <taxon>Bacteroidota</taxon>
        <taxon>Chitinophagia</taxon>
        <taxon>Chitinophagales</taxon>
        <taxon>Chitinophagaceae</taxon>
        <taxon>Cnuella</taxon>
    </lineage>
</organism>
<dbReference type="STRING" id="1302690.BUE76_00745"/>
<dbReference type="PANTHER" id="PTHR33570">
    <property type="entry name" value="4-CARBOXYMUCONOLACTONE DECARBOXYLASE FAMILY PROTEIN"/>
    <property type="match status" value="1"/>
</dbReference>
<reference evidence="3 4" key="1">
    <citation type="submission" date="2016-11" db="EMBL/GenBank/DDBJ databases">
        <authorList>
            <person name="Jaros S."/>
            <person name="Januszkiewicz K."/>
            <person name="Wedrychowicz H."/>
        </authorList>
    </citation>
    <scope>NUCLEOTIDE SEQUENCE [LARGE SCALE GENOMIC DNA]</scope>
    <source>
        <strain evidence="3 4">DSM 26897</strain>
    </source>
</reference>
<evidence type="ECO:0000259" key="2">
    <source>
        <dbReference type="Pfam" id="PF02627"/>
    </source>
</evidence>
<evidence type="ECO:0000256" key="1">
    <source>
        <dbReference type="SAM" id="SignalP"/>
    </source>
</evidence>
<dbReference type="PANTHER" id="PTHR33570:SF2">
    <property type="entry name" value="CARBOXYMUCONOLACTONE DECARBOXYLASE-LIKE DOMAIN-CONTAINING PROTEIN"/>
    <property type="match status" value="1"/>
</dbReference>
<name>A0A1M4SU86_9BACT</name>
<keyword evidence="1" id="KW-0732">Signal</keyword>
<dbReference type="RefSeq" id="WP_073039193.1">
    <property type="nucleotide sequence ID" value="NZ_FQUO01000001.1"/>
</dbReference>
<sequence>MPKYKIYMLGMVLLCSLSPNLKAQTMAPSNATALQKDNKLNAKEQAIVLIAAFTAKGNMPKLQQALETGLNLGLTINEIKEVLVQLYAYAGFPRSLNALNNFMVVVKDRKAKGIKDMEGREATSLPTERSFLQFGTDNQTKLVGRPVTGELYEFAPAIDQFLKTHLFGDIFGRDNMDWKTREIATISALAAMGGLEAQLQSHFGVGRYNGISEAALQQLVSIIRTNVGDQEGLDAAQVLQKTLAPARRHGNK</sequence>